<evidence type="ECO:0000313" key="5">
    <source>
        <dbReference type="EMBL" id="QBE95620.1"/>
    </source>
</evidence>
<dbReference type="PANTHER" id="PTHR33393">
    <property type="entry name" value="POLYGLUTAMINE SYNTHESIS ACCESSORY PROTEIN RV0574C-RELATED"/>
    <property type="match status" value="1"/>
</dbReference>
<dbReference type="KEGG" id="bpro:PMF13cell1_01143"/>
<proteinExistence type="inferred from homology"/>
<evidence type="ECO:0000256" key="2">
    <source>
        <dbReference type="SAM" id="Coils"/>
    </source>
</evidence>
<dbReference type="PANTHER" id="PTHR33393:SF12">
    <property type="entry name" value="CAPSULE BIOSYNTHESIS PROTEIN CAPA"/>
    <property type="match status" value="1"/>
</dbReference>
<dbReference type="RefSeq" id="WP_130180108.1">
    <property type="nucleotide sequence ID" value="NZ_CP035945.1"/>
</dbReference>
<evidence type="ECO:0000256" key="3">
    <source>
        <dbReference type="SAM" id="MobiDB-lite"/>
    </source>
</evidence>
<dbReference type="SMART" id="SM00854">
    <property type="entry name" value="PGA_cap"/>
    <property type="match status" value="1"/>
</dbReference>
<sequence length="496" mass="54577">MNEDEKREIERKKRIQAREMKRRQQVMKQRMILAGAAVLILLVVIVSASVSNHRKKVKQEEEIKAAQQKKAEEEAKKQEADSELHFLAVGDNILQDALLEAGKENEETWNYDALYAQVAGDIQAADLAAVNQETPLVNDHKDVSGSGLMGTPLEVGDALAKAGFDIVTQATNHAFDKGKPGILNSAAFWQTQHADVQLLGIHGDEADAENRVKVIDKKNMKIAVMNYTYGVDEDAGFSEADSYMIDVYSEDKVKADVEKAKGEADFVMVFLHAGAEYSEEFSDTARQRIDFLAEQGVDAVICSNPHVLQSYGMMPRQDGKNMLVYSSLGNFVSADVQVRGLVGGMADITLKKDGKTGEVTVSDYKLVPLVMHYDSEKKNCAVYKVSDYTEDLAKAHGIHQETDETFTLDSIKELAAKYESPQAFSPSGDTGSEGAETEVKGKGLSDTETENTDSKTENTDNSKENTDSSKENTDNKKENTDNKKENTDKNDSTSGD</sequence>
<feature type="domain" description="Capsule synthesis protein CapA" evidence="4">
    <location>
        <begin position="85"/>
        <end position="335"/>
    </location>
</feature>
<dbReference type="SUPFAM" id="SSF56300">
    <property type="entry name" value="Metallo-dependent phosphatases"/>
    <property type="match status" value="1"/>
</dbReference>
<evidence type="ECO:0000256" key="1">
    <source>
        <dbReference type="ARBA" id="ARBA00005662"/>
    </source>
</evidence>
<keyword evidence="2" id="KW-0175">Coiled coil</keyword>
<feature type="compositionally biased region" description="Basic and acidic residues" evidence="3">
    <location>
        <begin position="452"/>
        <end position="496"/>
    </location>
</feature>
<protein>
    <submittedName>
        <fullName evidence="5">Capsule biosynthesis protein CapA</fullName>
    </submittedName>
</protein>
<accession>A0A4P6LWN8</accession>
<name>A0A4P6LWN8_9FIRM</name>
<dbReference type="AlphaFoldDB" id="A0A4P6LWN8"/>
<evidence type="ECO:0000313" key="6">
    <source>
        <dbReference type="Proteomes" id="UP000289794"/>
    </source>
</evidence>
<reference evidence="5 6" key="1">
    <citation type="submission" date="2019-01" db="EMBL/GenBank/DDBJ databases">
        <title>PMF-metabolizing Aryl O-demethylase.</title>
        <authorList>
            <person name="Kim M."/>
        </authorList>
    </citation>
    <scope>NUCLEOTIDE SEQUENCE [LARGE SCALE GENOMIC DNA]</scope>
    <source>
        <strain evidence="5 6">PMF1</strain>
    </source>
</reference>
<dbReference type="InterPro" id="IPR029052">
    <property type="entry name" value="Metallo-depent_PP-like"/>
</dbReference>
<dbReference type="Pfam" id="PF09587">
    <property type="entry name" value="PGA_cap"/>
    <property type="match status" value="1"/>
</dbReference>
<gene>
    <name evidence="5" type="primary">capA_1</name>
    <name evidence="5" type="ORF">PMF13cell1_01143</name>
</gene>
<dbReference type="EMBL" id="CP035945">
    <property type="protein sequence ID" value="QBE95620.1"/>
    <property type="molecule type" value="Genomic_DNA"/>
</dbReference>
<dbReference type="Proteomes" id="UP000289794">
    <property type="component" value="Chromosome"/>
</dbReference>
<feature type="region of interest" description="Disordered" evidence="3">
    <location>
        <begin position="421"/>
        <end position="496"/>
    </location>
</feature>
<feature type="coiled-coil region" evidence="2">
    <location>
        <begin position="50"/>
        <end position="83"/>
    </location>
</feature>
<dbReference type="InterPro" id="IPR052169">
    <property type="entry name" value="CW_Biosynth-Accessory"/>
</dbReference>
<comment type="similarity">
    <text evidence="1">Belongs to the CapA family.</text>
</comment>
<organism evidence="5 6">
    <name type="scientific">Blautia producta</name>
    <dbReference type="NCBI Taxonomy" id="33035"/>
    <lineage>
        <taxon>Bacteria</taxon>
        <taxon>Bacillati</taxon>
        <taxon>Bacillota</taxon>
        <taxon>Clostridia</taxon>
        <taxon>Lachnospirales</taxon>
        <taxon>Lachnospiraceae</taxon>
        <taxon>Blautia</taxon>
    </lineage>
</organism>
<dbReference type="Gene3D" id="3.60.21.10">
    <property type="match status" value="1"/>
</dbReference>
<evidence type="ECO:0000259" key="4">
    <source>
        <dbReference type="SMART" id="SM00854"/>
    </source>
</evidence>
<dbReference type="InterPro" id="IPR019079">
    <property type="entry name" value="Capsule_synth_CapA"/>
</dbReference>